<organism evidence="2 3">
    <name type="scientific">Streptomyces fuscichromogenes</name>
    <dbReference type="NCBI Taxonomy" id="1324013"/>
    <lineage>
        <taxon>Bacteria</taxon>
        <taxon>Bacillati</taxon>
        <taxon>Actinomycetota</taxon>
        <taxon>Actinomycetes</taxon>
        <taxon>Kitasatosporales</taxon>
        <taxon>Streptomycetaceae</taxon>
        <taxon>Streptomyces</taxon>
    </lineage>
</organism>
<dbReference type="AlphaFoldDB" id="A0A917XM02"/>
<evidence type="ECO:0000259" key="1">
    <source>
        <dbReference type="Pfam" id="PF25232"/>
    </source>
</evidence>
<protein>
    <recommendedName>
        <fullName evidence="1">DUF7848 domain-containing protein</fullName>
    </recommendedName>
</protein>
<reference evidence="2" key="1">
    <citation type="journal article" date="2014" name="Int. J. Syst. Evol. Microbiol.">
        <title>Complete genome sequence of Corynebacterium casei LMG S-19264T (=DSM 44701T), isolated from a smear-ripened cheese.</title>
        <authorList>
            <consortium name="US DOE Joint Genome Institute (JGI-PGF)"/>
            <person name="Walter F."/>
            <person name="Albersmeier A."/>
            <person name="Kalinowski J."/>
            <person name="Ruckert C."/>
        </authorList>
    </citation>
    <scope>NUCLEOTIDE SEQUENCE</scope>
    <source>
        <strain evidence="2">CGMCC 4.7110</strain>
    </source>
</reference>
<name>A0A917XM02_9ACTN</name>
<accession>A0A917XM02</accession>
<proteinExistence type="predicted"/>
<evidence type="ECO:0000313" key="2">
    <source>
        <dbReference type="EMBL" id="GGN38106.1"/>
    </source>
</evidence>
<dbReference type="Pfam" id="PF25232">
    <property type="entry name" value="DUF7848"/>
    <property type="match status" value="1"/>
</dbReference>
<dbReference type="Proteomes" id="UP000653411">
    <property type="component" value="Unassembled WGS sequence"/>
</dbReference>
<dbReference type="InterPro" id="IPR057170">
    <property type="entry name" value="DUF7848"/>
</dbReference>
<reference evidence="2" key="2">
    <citation type="submission" date="2020-09" db="EMBL/GenBank/DDBJ databases">
        <authorList>
            <person name="Sun Q."/>
            <person name="Zhou Y."/>
        </authorList>
    </citation>
    <scope>NUCLEOTIDE SEQUENCE</scope>
    <source>
        <strain evidence="2">CGMCC 4.7110</strain>
    </source>
</reference>
<comment type="caution">
    <text evidence="2">The sequence shown here is derived from an EMBL/GenBank/DDBJ whole genome shotgun (WGS) entry which is preliminary data.</text>
</comment>
<sequence length="150" mass="16873">MRTIYVDPFPVVASQSQLDDIIPREWAECARCMAIHNRAVDGTTDYAAWAKAHVRSHPTHDRFRLVTSKGFRVTSRLTEAEVLARADVCGELKILPDAYVQRALQETGTDWSDITVSCALEPHDGDDHMARLMLDGEQHGEYHWNALSAP</sequence>
<gene>
    <name evidence="2" type="ORF">GCM10011578_083110</name>
</gene>
<dbReference type="EMBL" id="BMML01000027">
    <property type="protein sequence ID" value="GGN38106.1"/>
    <property type="molecule type" value="Genomic_DNA"/>
</dbReference>
<evidence type="ECO:0000313" key="3">
    <source>
        <dbReference type="Proteomes" id="UP000653411"/>
    </source>
</evidence>
<feature type="domain" description="DUF7848" evidence="1">
    <location>
        <begin position="27"/>
        <end position="75"/>
    </location>
</feature>
<keyword evidence="3" id="KW-1185">Reference proteome</keyword>
<dbReference type="RefSeq" id="WP_189268124.1">
    <property type="nucleotide sequence ID" value="NZ_BMML01000027.1"/>
</dbReference>